<dbReference type="EMBL" id="SNRW01003497">
    <property type="protein sequence ID" value="KAA6389673.1"/>
    <property type="molecule type" value="Genomic_DNA"/>
</dbReference>
<evidence type="ECO:0000256" key="1">
    <source>
        <dbReference type="SAM" id="MobiDB-lite"/>
    </source>
</evidence>
<organism evidence="2 3">
    <name type="scientific">Streblomastix strix</name>
    <dbReference type="NCBI Taxonomy" id="222440"/>
    <lineage>
        <taxon>Eukaryota</taxon>
        <taxon>Metamonada</taxon>
        <taxon>Preaxostyla</taxon>
        <taxon>Oxymonadida</taxon>
        <taxon>Streblomastigidae</taxon>
        <taxon>Streblomastix</taxon>
    </lineage>
</organism>
<dbReference type="AlphaFoldDB" id="A0A5J4W551"/>
<dbReference type="Proteomes" id="UP000324800">
    <property type="component" value="Unassembled WGS sequence"/>
</dbReference>
<evidence type="ECO:0000313" key="2">
    <source>
        <dbReference type="EMBL" id="KAA6389673.1"/>
    </source>
</evidence>
<comment type="caution">
    <text evidence="2">The sequence shown here is derived from an EMBL/GenBank/DDBJ whole genome shotgun (WGS) entry which is preliminary data.</text>
</comment>
<feature type="compositionally biased region" description="Polar residues" evidence="1">
    <location>
        <begin position="1"/>
        <end position="11"/>
    </location>
</feature>
<gene>
    <name evidence="2" type="ORF">EZS28_014798</name>
</gene>
<accession>A0A5J4W551</accession>
<name>A0A5J4W551_9EUKA</name>
<protein>
    <submittedName>
        <fullName evidence="2">Uncharacterized protein</fullName>
    </submittedName>
</protein>
<feature type="region of interest" description="Disordered" evidence="1">
    <location>
        <begin position="1"/>
        <end position="29"/>
    </location>
</feature>
<evidence type="ECO:0000313" key="3">
    <source>
        <dbReference type="Proteomes" id="UP000324800"/>
    </source>
</evidence>
<sequence>MAEPNGTQSTSDECHRQASPPLKDQIGQYGYNKGDAAILSQTKSSSSSDIPRPVNRSKCKVIEHDFMEKQDCKVYWDELTGQNHIYRRRKFLAIAKDDGRNGYCASQKFEEQGDTYTFIIGN</sequence>
<proteinExistence type="predicted"/>
<reference evidence="2 3" key="1">
    <citation type="submission" date="2019-03" db="EMBL/GenBank/DDBJ databases">
        <title>Single cell metagenomics reveals metabolic interactions within the superorganism composed of flagellate Streblomastix strix and complex community of Bacteroidetes bacteria on its surface.</title>
        <authorList>
            <person name="Treitli S.C."/>
            <person name="Kolisko M."/>
            <person name="Husnik F."/>
            <person name="Keeling P."/>
            <person name="Hampl V."/>
        </authorList>
    </citation>
    <scope>NUCLEOTIDE SEQUENCE [LARGE SCALE GENOMIC DNA]</scope>
    <source>
        <strain evidence="2">ST1C</strain>
    </source>
</reference>